<dbReference type="PANTHER" id="PTHR43630:SF1">
    <property type="entry name" value="POLY-BETA-1,6-N-ACETYL-D-GLUCOSAMINE SYNTHASE"/>
    <property type="match status" value="1"/>
</dbReference>
<dbReference type="InterPro" id="IPR001173">
    <property type="entry name" value="Glyco_trans_2-like"/>
</dbReference>
<dbReference type="SUPFAM" id="SSF53448">
    <property type="entry name" value="Nucleotide-diphospho-sugar transferases"/>
    <property type="match status" value="1"/>
</dbReference>
<evidence type="ECO:0000313" key="5">
    <source>
        <dbReference type="EMBL" id="VAW29435.1"/>
    </source>
</evidence>
<dbReference type="InterPro" id="IPR029044">
    <property type="entry name" value="Nucleotide-diphossugar_trans"/>
</dbReference>
<feature type="domain" description="Glycosyltransferase 2-like" evidence="4">
    <location>
        <begin position="53"/>
        <end position="179"/>
    </location>
</feature>
<keyword evidence="3" id="KW-1133">Transmembrane helix</keyword>
<dbReference type="Pfam" id="PF00535">
    <property type="entry name" value="Glycos_transf_2"/>
    <property type="match status" value="1"/>
</dbReference>
<feature type="transmembrane region" description="Helical" evidence="3">
    <location>
        <begin position="12"/>
        <end position="32"/>
    </location>
</feature>
<name>A0A3B0UEL1_9ZZZZ</name>
<evidence type="ECO:0000259" key="4">
    <source>
        <dbReference type="Pfam" id="PF00535"/>
    </source>
</evidence>
<dbReference type="Gene3D" id="3.90.550.10">
    <property type="entry name" value="Spore Coat Polysaccharide Biosynthesis Protein SpsA, Chain A"/>
    <property type="match status" value="1"/>
</dbReference>
<reference evidence="5" key="1">
    <citation type="submission" date="2018-06" db="EMBL/GenBank/DDBJ databases">
        <authorList>
            <person name="Zhirakovskaya E."/>
        </authorList>
    </citation>
    <scope>NUCLEOTIDE SEQUENCE</scope>
</reference>
<organism evidence="5">
    <name type="scientific">hydrothermal vent metagenome</name>
    <dbReference type="NCBI Taxonomy" id="652676"/>
    <lineage>
        <taxon>unclassified sequences</taxon>
        <taxon>metagenomes</taxon>
        <taxon>ecological metagenomes</taxon>
    </lineage>
</organism>
<dbReference type="GO" id="GO:0016757">
    <property type="term" value="F:glycosyltransferase activity"/>
    <property type="evidence" value="ECO:0007669"/>
    <property type="project" value="UniProtKB-KW"/>
</dbReference>
<dbReference type="EMBL" id="UOES01000570">
    <property type="protein sequence ID" value="VAW29435.1"/>
    <property type="molecule type" value="Genomic_DNA"/>
</dbReference>
<gene>
    <name evidence="5" type="ORF">MNBD_BACTEROID06-722</name>
</gene>
<feature type="non-terminal residue" evidence="5">
    <location>
        <position position="200"/>
    </location>
</feature>
<keyword evidence="3" id="KW-0472">Membrane</keyword>
<dbReference type="AlphaFoldDB" id="A0A3B0UEL1"/>
<proteinExistence type="predicted"/>
<dbReference type="PANTHER" id="PTHR43630">
    <property type="entry name" value="POLY-BETA-1,6-N-ACETYL-D-GLUCOSAMINE SYNTHASE"/>
    <property type="match status" value="1"/>
</dbReference>
<evidence type="ECO:0000256" key="1">
    <source>
        <dbReference type="ARBA" id="ARBA00022676"/>
    </source>
</evidence>
<protein>
    <recommendedName>
        <fullName evidence="4">Glycosyltransferase 2-like domain-containing protein</fullName>
    </recommendedName>
</protein>
<keyword evidence="2" id="KW-0808">Transferase</keyword>
<sequence>MIFIDYIEVVFWLSLAILLYTYFGYPLVLWVFSKFMSVNVNKDESFTPLVTLMILAHNEEISIKARLDNALEMDYPKDKLEIMVVSNGSTDKTDEIVRAYASKGVKLLSYEQAGKTNAQNLAVPQARGEIVVFSDADTLHEKMAVRNMAAYFADNRVGLVSGRLSYIKDDNAADAMVEKGERAYRGYDSVLKKLESSIGA</sequence>
<keyword evidence="3" id="KW-0812">Transmembrane</keyword>
<accession>A0A3B0UEL1</accession>
<evidence type="ECO:0000256" key="2">
    <source>
        <dbReference type="ARBA" id="ARBA00022679"/>
    </source>
</evidence>
<keyword evidence="1" id="KW-0328">Glycosyltransferase</keyword>
<evidence type="ECO:0000256" key="3">
    <source>
        <dbReference type="SAM" id="Phobius"/>
    </source>
</evidence>